<dbReference type="GO" id="GO:0016887">
    <property type="term" value="F:ATP hydrolysis activity"/>
    <property type="evidence" value="ECO:0007669"/>
    <property type="project" value="TreeGrafter"/>
</dbReference>
<accession>A0A815C2J0</accession>
<feature type="compositionally biased region" description="Polar residues" evidence="5">
    <location>
        <begin position="609"/>
        <end position="627"/>
    </location>
</feature>
<protein>
    <recommendedName>
        <fullName evidence="1">RNA helicase</fullName>
        <ecNumber evidence="1">3.6.4.13</ecNumber>
    </recommendedName>
</protein>
<dbReference type="GO" id="GO:0003725">
    <property type="term" value="F:double-stranded RNA binding"/>
    <property type="evidence" value="ECO:0007669"/>
    <property type="project" value="InterPro"/>
</dbReference>
<evidence type="ECO:0000313" key="8">
    <source>
        <dbReference type="EMBL" id="CAF1274904.1"/>
    </source>
</evidence>
<evidence type="ECO:0000256" key="1">
    <source>
        <dbReference type="ARBA" id="ARBA00012552"/>
    </source>
</evidence>
<feature type="domain" description="DRBM" evidence="6">
    <location>
        <begin position="1"/>
        <end position="35"/>
    </location>
</feature>
<dbReference type="SUPFAM" id="SSF52540">
    <property type="entry name" value="P-loop containing nucleoside triphosphate hydrolases"/>
    <property type="match status" value="1"/>
</dbReference>
<sequence>MVIVPSYSYTAIGNSTNKKDTQTNAAIDFCQYLVRDGKMLENELEPYLPSKNASVLTTQSLGTLPAGVVPPHMLQRNTTANEVGPPPTLLPYQPGPPSNYLEHIRSGRKMLEEQEETDTNAAIHGNWTIENAKGRLHQYLQKNNLSQEYKYTSSGPDNLRTFFAELSICIRERNQTIHARENGSTKQIASKSCALALVRQLYHLNIIEPFTGEKKKKQIEKTTPFRVTVSNDIVKELDEVIKLFNIQPVMINEQQANGSLLNPQILERFPPSERRTTSSIIQWVPPIPNWNPWIASNIDEGPLATATMESISEDLRHAEQCKMENELKCRLQERQNLPIPQYIIDDAIQHNQGAFCNVVVTQPRRIKRCEDLGNSCGYSVRFESILPRPYGSLLFCTVGVLLRKLESGLRGISHVIVDEIHERDINTDFLLVLLCDMLNAYSQLKVILMSATIDVTLFRQYFFNCSIVEIEGRTFGVREYFLEDMIQLLNFQPMNSLTSRKQNNKNRQLQDDDDDLGYEDSQADDIEDVNCNAICGKEYSRQTAAAMSQLSEKSLSFQLIEALISYICSLSDDGAILIFLPGWNLIQALLKYFQQHPRFSKLFTLPSAPQTPSTKLKRSQSMNTNRQEIPVGQSVASVTRPSPGFMVTFDTREEFTNHDIEELNIQLEKKLLPTDSGSRLSR</sequence>
<dbReference type="SUPFAM" id="SSF54768">
    <property type="entry name" value="dsRNA-binding domain-like"/>
    <property type="match status" value="2"/>
</dbReference>
<dbReference type="GO" id="GO:0050684">
    <property type="term" value="P:regulation of mRNA processing"/>
    <property type="evidence" value="ECO:0007669"/>
    <property type="project" value="TreeGrafter"/>
</dbReference>
<evidence type="ECO:0000313" key="9">
    <source>
        <dbReference type="Proteomes" id="UP000663882"/>
    </source>
</evidence>
<evidence type="ECO:0000259" key="7">
    <source>
        <dbReference type="PROSITE" id="PS51192"/>
    </source>
</evidence>
<evidence type="ECO:0000256" key="4">
    <source>
        <dbReference type="PROSITE-ProRule" id="PRU00266"/>
    </source>
</evidence>
<dbReference type="GO" id="GO:0005730">
    <property type="term" value="C:nucleolus"/>
    <property type="evidence" value="ECO:0007669"/>
    <property type="project" value="TreeGrafter"/>
</dbReference>
<feature type="region of interest" description="Disordered" evidence="5">
    <location>
        <begin position="609"/>
        <end position="634"/>
    </location>
</feature>
<keyword evidence="3" id="KW-0547">Nucleotide-binding</keyword>
<dbReference type="InterPro" id="IPR014001">
    <property type="entry name" value="Helicase_ATP-bd"/>
</dbReference>
<dbReference type="PANTHER" id="PTHR18934:SF119">
    <property type="entry name" value="ATP-DEPENDENT RNA HELICASE A"/>
    <property type="match status" value="1"/>
</dbReference>
<dbReference type="InterPro" id="IPR014720">
    <property type="entry name" value="dsRBD_dom"/>
</dbReference>
<dbReference type="FunFam" id="3.30.160.20:FF:000028">
    <property type="entry name" value="ATP-dependent RNA helicase A"/>
    <property type="match status" value="1"/>
</dbReference>
<keyword evidence="4" id="KW-0694">RNA-binding</keyword>
<dbReference type="Gene3D" id="3.40.50.300">
    <property type="entry name" value="P-loop containing nucleotide triphosphate hydrolases"/>
    <property type="match status" value="1"/>
</dbReference>
<proteinExistence type="predicted"/>
<dbReference type="PROSITE" id="PS00690">
    <property type="entry name" value="DEAH_ATP_HELICASE"/>
    <property type="match status" value="1"/>
</dbReference>
<dbReference type="GO" id="GO:1990904">
    <property type="term" value="C:ribonucleoprotein complex"/>
    <property type="evidence" value="ECO:0007669"/>
    <property type="project" value="TreeGrafter"/>
</dbReference>
<dbReference type="AlphaFoldDB" id="A0A815C2J0"/>
<dbReference type="Proteomes" id="UP000663882">
    <property type="component" value="Unassembled WGS sequence"/>
</dbReference>
<dbReference type="PANTHER" id="PTHR18934">
    <property type="entry name" value="ATP-DEPENDENT RNA HELICASE"/>
    <property type="match status" value="1"/>
</dbReference>
<evidence type="ECO:0000256" key="3">
    <source>
        <dbReference type="ARBA" id="ARBA00022806"/>
    </source>
</evidence>
<keyword evidence="3" id="KW-0067">ATP-binding</keyword>
<dbReference type="GO" id="GO:0043138">
    <property type="term" value="F:3'-5' DNA helicase activity"/>
    <property type="evidence" value="ECO:0007669"/>
    <property type="project" value="TreeGrafter"/>
</dbReference>
<dbReference type="EC" id="3.6.4.13" evidence="1"/>
<feature type="domain" description="Helicase ATP-binding" evidence="7">
    <location>
        <begin position="367"/>
        <end position="471"/>
    </location>
</feature>
<dbReference type="InterPro" id="IPR002464">
    <property type="entry name" value="DNA/RNA_helicase_DEAH_CS"/>
</dbReference>
<dbReference type="CDD" id="cd19855">
    <property type="entry name" value="DSRM_DHX9_rpt2"/>
    <property type="match status" value="1"/>
</dbReference>
<dbReference type="SMART" id="SM00358">
    <property type="entry name" value="DSRM"/>
    <property type="match status" value="1"/>
</dbReference>
<evidence type="ECO:0000256" key="2">
    <source>
        <dbReference type="ARBA" id="ARBA00022801"/>
    </source>
</evidence>
<dbReference type="Pfam" id="PF00035">
    <property type="entry name" value="dsrm"/>
    <property type="match status" value="1"/>
</dbReference>
<keyword evidence="2" id="KW-0378">Hydrolase</keyword>
<dbReference type="PROSITE" id="PS50137">
    <property type="entry name" value="DS_RBD"/>
    <property type="match status" value="2"/>
</dbReference>
<evidence type="ECO:0000259" key="6">
    <source>
        <dbReference type="PROSITE" id="PS50137"/>
    </source>
</evidence>
<dbReference type="Gene3D" id="3.30.160.20">
    <property type="match status" value="2"/>
</dbReference>
<dbReference type="GO" id="GO:0045944">
    <property type="term" value="P:positive regulation of transcription by RNA polymerase II"/>
    <property type="evidence" value="ECO:0007669"/>
    <property type="project" value="TreeGrafter"/>
</dbReference>
<dbReference type="GO" id="GO:0003724">
    <property type="term" value="F:RNA helicase activity"/>
    <property type="evidence" value="ECO:0007669"/>
    <property type="project" value="UniProtKB-EC"/>
</dbReference>
<dbReference type="InterPro" id="IPR027417">
    <property type="entry name" value="P-loop_NTPase"/>
</dbReference>
<gene>
    <name evidence="8" type="ORF">RFH988_LOCUS28387</name>
</gene>
<reference evidence="8" key="1">
    <citation type="submission" date="2021-02" db="EMBL/GenBank/DDBJ databases">
        <authorList>
            <person name="Nowell W R."/>
        </authorList>
    </citation>
    <scope>NUCLEOTIDE SEQUENCE</scope>
</reference>
<dbReference type="PROSITE" id="PS51192">
    <property type="entry name" value="HELICASE_ATP_BIND_1"/>
    <property type="match status" value="1"/>
</dbReference>
<dbReference type="OrthoDB" id="5600252at2759"/>
<dbReference type="EMBL" id="CAJNOO010002515">
    <property type="protein sequence ID" value="CAF1274904.1"/>
    <property type="molecule type" value="Genomic_DNA"/>
</dbReference>
<organism evidence="8 9">
    <name type="scientific">Rotaria sordida</name>
    <dbReference type="NCBI Taxonomy" id="392033"/>
    <lineage>
        <taxon>Eukaryota</taxon>
        <taxon>Metazoa</taxon>
        <taxon>Spiralia</taxon>
        <taxon>Gnathifera</taxon>
        <taxon>Rotifera</taxon>
        <taxon>Eurotatoria</taxon>
        <taxon>Bdelloidea</taxon>
        <taxon>Philodinida</taxon>
        <taxon>Philodinidae</taxon>
        <taxon>Rotaria</taxon>
    </lineage>
</organism>
<keyword evidence="3" id="KW-0347">Helicase</keyword>
<feature type="domain" description="DRBM" evidence="6">
    <location>
        <begin position="131"/>
        <end position="203"/>
    </location>
</feature>
<name>A0A815C2J0_9BILA</name>
<dbReference type="InterPro" id="IPR044446">
    <property type="entry name" value="DHX9_DSRM_2"/>
</dbReference>
<evidence type="ECO:0000256" key="5">
    <source>
        <dbReference type="SAM" id="MobiDB-lite"/>
    </source>
</evidence>
<comment type="caution">
    <text evidence="8">The sequence shown here is derived from an EMBL/GenBank/DDBJ whole genome shotgun (WGS) entry which is preliminary data.</text>
</comment>